<gene>
    <name evidence="2" type="ORF">FRY97_00460</name>
</gene>
<dbReference type="Proteomes" id="UP000321580">
    <property type="component" value="Unassembled WGS sequence"/>
</dbReference>
<dbReference type="AlphaFoldDB" id="A0A5C6S816"/>
<evidence type="ECO:0000313" key="3">
    <source>
        <dbReference type="Proteomes" id="UP000321580"/>
    </source>
</evidence>
<dbReference type="RefSeq" id="WP_147165443.1">
    <property type="nucleotide sequence ID" value="NZ_VOOR01000001.1"/>
</dbReference>
<evidence type="ECO:0000256" key="1">
    <source>
        <dbReference type="SAM" id="SignalP"/>
    </source>
</evidence>
<keyword evidence="1" id="KW-0732">Signal</keyword>
<dbReference type="EMBL" id="VOOR01000001">
    <property type="protein sequence ID" value="TXB70211.1"/>
    <property type="molecule type" value="Genomic_DNA"/>
</dbReference>
<reference evidence="2 3" key="1">
    <citation type="submission" date="2019-08" db="EMBL/GenBank/DDBJ databases">
        <title>Genome of Phaeodactylibacter luteus.</title>
        <authorList>
            <person name="Bowman J.P."/>
        </authorList>
    </citation>
    <scope>NUCLEOTIDE SEQUENCE [LARGE SCALE GENOMIC DNA]</scope>
    <source>
        <strain evidence="2 3">KCTC 42180</strain>
    </source>
</reference>
<feature type="signal peptide" evidence="1">
    <location>
        <begin position="1"/>
        <end position="22"/>
    </location>
</feature>
<organism evidence="2 3">
    <name type="scientific">Phaeodactylibacter luteus</name>
    <dbReference type="NCBI Taxonomy" id="1564516"/>
    <lineage>
        <taxon>Bacteria</taxon>
        <taxon>Pseudomonadati</taxon>
        <taxon>Bacteroidota</taxon>
        <taxon>Saprospiria</taxon>
        <taxon>Saprospirales</taxon>
        <taxon>Haliscomenobacteraceae</taxon>
        <taxon>Phaeodactylibacter</taxon>
    </lineage>
</organism>
<protein>
    <recommendedName>
        <fullName evidence="4">NlpE C-terminal OB domain-containing protein</fullName>
    </recommendedName>
</protein>
<evidence type="ECO:0008006" key="4">
    <source>
        <dbReference type="Google" id="ProtNLM"/>
    </source>
</evidence>
<name>A0A5C6S816_9BACT</name>
<dbReference type="PROSITE" id="PS51257">
    <property type="entry name" value="PROKAR_LIPOPROTEIN"/>
    <property type="match status" value="1"/>
</dbReference>
<proteinExistence type="predicted"/>
<accession>A0A5C6S816</accession>
<feature type="chain" id="PRO_5023128019" description="NlpE C-terminal OB domain-containing protein" evidence="1">
    <location>
        <begin position="23"/>
        <end position="129"/>
    </location>
</feature>
<keyword evidence="3" id="KW-1185">Reference proteome</keyword>
<sequence>MKNAVFALLALLCIAFSSCGTAHHTTLLLPAMHQPLPENAPVTVLEGPAQLPEGAQWAGEYRMQLTDVDNCDMGLLVETTKVLARMMGGNVMTIETVTPPQDGECFQIEGNFYRHNLQGASPGVASSPN</sequence>
<evidence type="ECO:0000313" key="2">
    <source>
        <dbReference type="EMBL" id="TXB70211.1"/>
    </source>
</evidence>
<comment type="caution">
    <text evidence="2">The sequence shown here is derived from an EMBL/GenBank/DDBJ whole genome shotgun (WGS) entry which is preliminary data.</text>
</comment>